<organism evidence="2">
    <name type="scientific">Notodromas monacha</name>
    <dbReference type="NCBI Taxonomy" id="399045"/>
    <lineage>
        <taxon>Eukaryota</taxon>
        <taxon>Metazoa</taxon>
        <taxon>Ecdysozoa</taxon>
        <taxon>Arthropoda</taxon>
        <taxon>Crustacea</taxon>
        <taxon>Oligostraca</taxon>
        <taxon>Ostracoda</taxon>
        <taxon>Podocopa</taxon>
        <taxon>Podocopida</taxon>
        <taxon>Cypridocopina</taxon>
        <taxon>Cypridoidea</taxon>
        <taxon>Cyprididae</taxon>
        <taxon>Notodromas</taxon>
    </lineage>
</organism>
<dbReference type="Proteomes" id="UP000678499">
    <property type="component" value="Unassembled WGS sequence"/>
</dbReference>
<reference evidence="2" key="1">
    <citation type="submission" date="2020-11" db="EMBL/GenBank/DDBJ databases">
        <authorList>
            <person name="Tran Van P."/>
        </authorList>
    </citation>
    <scope>NUCLEOTIDE SEQUENCE</scope>
</reference>
<feature type="region of interest" description="Disordered" evidence="1">
    <location>
        <begin position="570"/>
        <end position="624"/>
    </location>
</feature>
<evidence type="ECO:0000256" key="1">
    <source>
        <dbReference type="SAM" id="MobiDB-lite"/>
    </source>
</evidence>
<evidence type="ECO:0000313" key="2">
    <source>
        <dbReference type="EMBL" id="CAD7282096.1"/>
    </source>
</evidence>
<keyword evidence="3" id="KW-1185">Reference proteome</keyword>
<protein>
    <submittedName>
        <fullName evidence="2">Uncharacterized protein</fullName>
    </submittedName>
</protein>
<dbReference type="EMBL" id="CAJPEX010003467">
    <property type="protein sequence ID" value="CAG0922248.1"/>
    <property type="molecule type" value="Genomic_DNA"/>
</dbReference>
<feature type="non-terminal residue" evidence="2">
    <location>
        <position position="1"/>
    </location>
</feature>
<feature type="compositionally biased region" description="Basic and acidic residues" evidence="1">
    <location>
        <begin position="476"/>
        <end position="485"/>
    </location>
</feature>
<dbReference type="EMBL" id="OA885504">
    <property type="protein sequence ID" value="CAD7282096.1"/>
    <property type="molecule type" value="Genomic_DNA"/>
</dbReference>
<accession>A0A7R9GGV5</accession>
<sequence length="659" mass="73490">MENDWIFTCKIEPDEEKNVVAATDECEDIKDFLLVEDSGDLVRVRMSAYIGCRKSLDLVKFIHSHQRPEEVFLLLKSVDIFLANSNDDWECARCTEVLMLTKKIVEQRAYDVENCPNVDHIRVKCQDEMGPFPKYRQIAVEQPQIKAGGQVLLAVKMVDLQKEDSLLESRACANILLCLQKMDSITKRKKASPMDPLDRRYTLHQEEWVQLIIFIKKMSSALFLDEQECVQQSKVDMDPNSVEYQMMVVSSDEDAALHSEQAFSSSSLHEFGDGTQAPGVITSSRPRIRRHPLDERGNTLRVSFLNLPLEDNRRIAFENCRRRQKPRWGQRERSSSCSWTALLSPGSPSSPTLSDSDNETVTLTCPSCKVSVDVSGRARFRQICPYCGNFYNAAAQTDPSLRTRRGAGHQIGFPAIDNQRFSSVVVQRFGRVNGSPGLTHITEVYITDGRRHSDASQSSDSLPPLVAPPAGVKSGGEIRPDERPTRTQPYKTAGHGCMCVPCLCRVYRTPACLASTLYGDFIIRSSNRDARSIDSLVYEWSPMYRAGSVDGDASGARRHAVYYARRLADDLRAASPPPPPAHTRYPPPGGGPAGAGSRYATADGQPDPRQARVPRSRTLTCPVSDELQLRPRRCSFPEVFLTIPENSLPASRTGSAASQ</sequence>
<gene>
    <name evidence="2" type="ORF">NMOB1V02_LOCUS9728</name>
</gene>
<proteinExistence type="predicted"/>
<feature type="region of interest" description="Disordered" evidence="1">
    <location>
        <begin position="452"/>
        <end position="489"/>
    </location>
</feature>
<evidence type="ECO:0000313" key="3">
    <source>
        <dbReference type="Proteomes" id="UP000678499"/>
    </source>
</evidence>
<feature type="compositionally biased region" description="Pro residues" evidence="1">
    <location>
        <begin position="575"/>
        <end position="590"/>
    </location>
</feature>
<name>A0A7R9GGV5_9CRUS</name>
<dbReference type="AlphaFoldDB" id="A0A7R9GGV5"/>